<name>A0ACC1KB36_9FUNG</name>
<comment type="caution">
    <text evidence="1">The sequence shown here is derived from an EMBL/GenBank/DDBJ whole genome shotgun (WGS) entry which is preliminary data.</text>
</comment>
<organism evidence="1 2">
    <name type="scientific">Coemansia linderi</name>
    <dbReference type="NCBI Taxonomy" id="2663919"/>
    <lineage>
        <taxon>Eukaryota</taxon>
        <taxon>Fungi</taxon>
        <taxon>Fungi incertae sedis</taxon>
        <taxon>Zoopagomycota</taxon>
        <taxon>Kickxellomycotina</taxon>
        <taxon>Kickxellomycetes</taxon>
        <taxon>Kickxellales</taxon>
        <taxon>Kickxellaceae</taxon>
        <taxon>Coemansia</taxon>
    </lineage>
</organism>
<proteinExistence type="predicted"/>
<gene>
    <name evidence="1" type="ORF">GGI18_003832</name>
</gene>
<accession>A0ACC1KB36</accession>
<dbReference type="EMBL" id="JANBUK010001498">
    <property type="protein sequence ID" value="KAJ2780346.1"/>
    <property type="molecule type" value="Genomic_DNA"/>
</dbReference>
<sequence length="396" mass="43521">MPAALTTTYYAQQVAPGIASGSRQSSYASAELALATHRRCSPATELALSGRGLASHLKGLHQRASRALILGQGDSAWSNCNEAILHCNMERLVGELGEQQARQLCCRMWILYICVLSSLTELADGDGELRAKRSGILPTLPTSARQVWDLIVVAFDGRDGDVDSEVLVPTVLLCLKLRDARAARDIVEAWLATLPKDTVLLLQETMEGCSSEAQQQHSMARASYTRVCELFTLHILPQLNDFASAYEFLRTSLFISRPARDELIRRLDLLRNPALAQKQARPRTKKKKKMKPLLATTSAPAATTSAPAVVVEAARSAITASKPRALVVRRPRSMLGIARRVVRRLVSKWGITLLTLAIAAALLRLLAQRFRLPPLLNALARKLWSTLKMGTQVTYI</sequence>
<evidence type="ECO:0000313" key="2">
    <source>
        <dbReference type="Proteomes" id="UP001140066"/>
    </source>
</evidence>
<protein>
    <submittedName>
        <fullName evidence="1">Uncharacterized protein</fullName>
    </submittedName>
</protein>
<reference evidence="1" key="1">
    <citation type="submission" date="2022-07" db="EMBL/GenBank/DDBJ databases">
        <title>Phylogenomic reconstructions and comparative analyses of Kickxellomycotina fungi.</title>
        <authorList>
            <person name="Reynolds N.K."/>
            <person name="Stajich J.E."/>
            <person name="Barry K."/>
            <person name="Grigoriev I.V."/>
            <person name="Crous P."/>
            <person name="Smith M.E."/>
        </authorList>
    </citation>
    <scope>NUCLEOTIDE SEQUENCE</scope>
    <source>
        <strain evidence="1">BCRC 34191</strain>
    </source>
</reference>
<evidence type="ECO:0000313" key="1">
    <source>
        <dbReference type="EMBL" id="KAJ2780346.1"/>
    </source>
</evidence>
<keyword evidence="2" id="KW-1185">Reference proteome</keyword>
<dbReference type="Proteomes" id="UP001140066">
    <property type="component" value="Unassembled WGS sequence"/>
</dbReference>